<dbReference type="RefSeq" id="WP_317490629.1">
    <property type="nucleotide sequence ID" value="NZ_CP136051.1"/>
</dbReference>
<dbReference type="EMBL" id="CP136051">
    <property type="protein sequence ID" value="WOK07981.1"/>
    <property type="molecule type" value="Genomic_DNA"/>
</dbReference>
<dbReference type="SUPFAM" id="SSF46785">
    <property type="entry name" value="Winged helix' DNA-binding domain"/>
    <property type="match status" value="1"/>
</dbReference>
<dbReference type="PANTHER" id="PTHR42756">
    <property type="entry name" value="TRANSCRIPTIONAL REGULATOR, MARR"/>
    <property type="match status" value="1"/>
</dbReference>
<evidence type="ECO:0000256" key="1">
    <source>
        <dbReference type="ARBA" id="ARBA00023015"/>
    </source>
</evidence>
<keyword evidence="2" id="KW-0238">DNA-binding</keyword>
<dbReference type="PROSITE" id="PS50995">
    <property type="entry name" value="HTH_MARR_2"/>
    <property type="match status" value="1"/>
</dbReference>
<reference evidence="5 6" key="1">
    <citation type="journal article" date="2023" name="Microbiol. Resour. Announc.">
        <title>Complete Genome Sequence of Imperialibacter roseus strain P4T.</title>
        <authorList>
            <person name="Tizabi D.R."/>
            <person name="Bachvaroff T."/>
            <person name="Hill R.T."/>
        </authorList>
    </citation>
    <scope>NUCLEOTIDE SEQUENCE [LARGE SCALE GENOMIC DNA]</scope>
    <source>
        <strain evidence="5 6">P4T</strain>
    </source>
</reference>
<dbReference type="InterPro" id="IPR023187">
    <property type="entry name" value="Tscrpt_reg_MarR-type_CS"/>
</dbReference>
<dbReference type="Gene3D" id="1.10.10.10">
    <property type="entry name" value="Winged helix-like DNA-binding domain superfamily/Winged helix DNA-binding domain"/>
    <property type="match status" value="1"/>
</dbReference>
<dbReference type="InterPro" id="IPR036388">
    <property type="entry name" value="WH-like_DNA-bd_sf"/>
</dbReference>
<keyword evidence="1" id="KW-0805">Transcription regulation</keyword>
<evidence type="ECO:0000313" key="5">
    <source>
        <dbReference type="EMBL" id="WOK07981.1"/>
    </source>
</evidence>
<organism evidence="5 6">
    <name type="scientific">Imperialibacter roseus</name>
    <dbReference type="NCBI Taxonomy" id="1324217"/>
    <lineage>
        <taxon>Bacteria</taxon>
        <taxon>Pseudomonadati</taxon>
        <taxon>Bacteroidota</taxon>
        <taxon>Cytophagia</taxon>
        <taxon>Cytophagales</taxon>
        <taxon>Flammeovirgaceae</taxon>
        <taxon>Imperialibacter</taxon>
    </lineage>
</organism>
<dbReference type="Proteomes" id="UP001302349">
    <property type="component" value="Chromosome"/>
</dbReference>
<dbReference type="InterPro" id="IPR000835">
    <property type="entry name" value="HTH_MarR-typ"/>
</dbReference>
<dbReference type="SMART" id="SM00347">
    <property type="entry name" value="HTH_MARR"/>
    <property type="match status" value="1"/>
</dbReference>
<dbReference type="PANTHER" id="PTHR42756:SF1">
    <property type="entry name" value="TRANSCRIPTIONAL REPRESSOR OF EMRAB OPERON"/>
    <property type="match status" value="1"/>
</dbReference>
<evidence type="ECO:0000259" key="4">
    <source>
        <dbReference type="PROSITE" id="PS50995"/>
    </source>
</evidence>
<accession>A0ABZ0IT90</accession>
<name>A0ABZ0IT90_9BACT</name>
<feature type="domain" description="HTH marR-type" evidence="4">
    <location>
        <begin position="2"/>
        <end position="140"/>
    </location>
</feature>
<evidence type="ECO:0000256" key="3">
    <source>
        <dbReference type="ARBA" id="ARBA00023163"/>
    </source>
</evidence>
<dbReference type="PRINTS" id="PR00598">
    <property type="entry name" value="HTHMARR"/>
</dbReference>
<gene>
    <name evidence="5" type="ORF">RT717_04970</name>
</gene>
<proteinExistence type="predicted"/>
<sequence>MKDDLSQVVLFMLDQTNKLAKQYSQKELDKRGAGITVDQWVLLKVIEADPGLSQRDLAEKSIKDPASITRMLDLLEKKGLIQREAIEGNRRQYMITVSKEGQKFINKHMDMVQSHRAKSLEGFSKKEVGKLKDMLLRIQGNMV</sequence>
<dbReference type="Pfam" id="PF01047">
    <property type="entry name" value="MarR"/>
    <property type="match status" value="1"/>
</dbReference>
<keyword evidence="3" id="KW-0804">Transcription</keyword>
<evidence type="ECO:0000256" key="2">
    <source>
        <dbReference type="ARBA" id="ARBA00023125"/>
    </source>
</evidence>
<evidence type="ECO:0000313" key="6">
    <source>
        <dbReference type="Proteomes" id="UP001302349"/>
    </source>
</evidence>
<dbReference type="PROSITE" id="PS01117">
    <property type="entry name" value="HTH_MARR_1"/>
    <property type="match status" value="1"/>
</dbReference>
<dbReference type="InterPro" id="IPR036390">
    <property type="entry name" value="WH_DNA-bd_sf"/>
</dbReference>
<keyword evidence="6" id="KW-1185">Reference proteome</keyword>
<protein>
    <submittedName>
        <fullName evidence="5">MarR family transcriptional regulator</fullName>
    </submittedName>
</protein>